<accession>A0A849XX84</accession>
<comment type="subcellular location">
    <subcellularLocation>
        <location evidence="1 7">Cell membrane</location>
        <topology evidence="1 7">Multi-pass membrane protein</topology>
    </subcellularLocation>
</comment>
<feature type="transmembrane region" description="Helical" evidence="7">
    <location>
        <begin position="103"/>
        <end position="123"/>
    </location>
</feature>
<evidence type="ECO:0000256" key="6">
    <source>
        <dbReference type="ARBA" id="ARBA00023136"/>
    </source>
</evidence>
<feature type="transmembrane region" description="Helical" evidence="7">
    <location>
        <begin position="135"/>
        <end position="153"/>
    </location>
</feature>
<organism evidence="9 10">
    <name type="scientific">Coprococcus comes</name>
    <dbReference type="NCBI Taxonomy" id="410072"/>
    <lineage>
        <taxon>Bacteria</taxon>
        <taxon>Bacillati</taxon>
        <taxon>Bacillota</taxon>
        <taxon>Clostridia</taxon>
        <taxon>Lachnospirales</taxon>
        <taxon>Lachnospiraceae</taxon>
        <taxon>Coprococcus</taxon>
    </lineage>
</organism>
<feature type="transmembrane region" description="Helical" evidence="7">
    <location>
        <begin position="72"/>
        <end position="94"/>
    </location>
</feature>
<dbReference type="AlphaFoldDB" id="A0A849XX84"/>
<dbReference type="PANTHER" id="PTHR43744">
    <property type="entry name" value="ABC TRANSPORTER PERMEASE PROTEIN MG189-RELATED-RELATED"/>
    <property type="match status" value="1"/>
</dbReference>
<sequence>MKKVGRVFGYIVLAIGAFLSLFPFYFMFVSGTNTNAQILSVPPKLTIGTELAKNFAILSGKIDLLQSTWNTLFISVVYTVLALLLFSAAGYALAKFEFKGKKIIYGFVMGSMMIPSLVMYVPLFEMMIKLNLTDSYWAVILPLLANAFGIFLMRQNMLAFPTALMEAGRIDGVGEIGIFFKIVLPNIKPALGALVIYMFTSMWNNFMWPLIILGSEDKYTLPIALAMLDGNPTNKNYAVILLATAVATLPILIIFLIFQKQFVAGVMGGAVKE</sequence>
<evidence type="ECO:0000313" key="10">
    <source>
        <dbReference type="Proteomes" id="UP000554488"/>
    </source>
</evidence>
<reference evidence="9 10" key="2">
    <citation type="submission" date="2020-07" db="EMBL/GenBank/DDBJ databases">
        <title>Bacterial metabolism rescues the inhibition of intestinal drug absorption by food and drug additives.</title>
        <authorList>
            <person name="Zou L."/>
            <person name="Spanogiannopoulos P."/>
            <person name="Chien H.-C."/>
            <person name="Pieper L.M."/>
            <person name="Cai W."/>
            <person name="Khuri N."/>
            <person name="Pottel J."/>
            <person name="Vora B."/>
            <person name="Ni Z."/>
            <person name="Tsakalozou E."/>
            <person name="Zhang W."/>
            <person name="Shoichet B.K."/>
            <person name="Giacomini K.M."/>
            <person name="Turnbaugh P.J."/>
        </authorList>
    </citation>
    <scope>NUCLEOTIDE SEQUENCE [LARGE SCALE GENOMIC DNA]</scope>
    <source>
        <strain evidence="9 10">F22</strain>
    </source>
</reference>
<dbReference type="SUPFAM" id="SSF161098">
    <property type="entry name" value="MetI-like"/>
    <property type="match status" value="1"/>
</dbReference>
<dbReference type="PANTHER" id="PTHR43744:SF2">
    <property type="entry name" value="ARABINOOLIGOSACCHARIDES TRANSPORT SYSTEM PERMEASE PROTEIN ARAQ"/>
    <property type="match status" value="1"/>
</dbReference>
<feature type="transmembrane region" description="Helical" evidence="7">
    <location>
        <begin position="190"/>
        <end position="212"/>
    </location>
</feature>
<evidence type="ECO:0000256" key="2">
    <source>
        <dbReference type="ARBA" id="ARBA00022448"/>
    </source>
</evidence>
<dbReference type="EMBL" id="JABWDC010000010">
    <property type="protein sequence ID" value="NUN85813.1"/>
    <property type="molecule type" value="Genomic_DNA"/>
</dbReference>
<gene>
    <name evidence="9" type="ORF">HUU93_04200</name>
</gene>
<dbReference type="Proteomes" id="UP000554488">
    <property type="component" value="Unassembled WGS sequence"/>
</dbReference>
<comment type="similarity">
    <text evidence="7">Belongs to the binding-protein-dependent transport system permease family.</text>
</comment>
<dbReference type="GO" id="GO:0005886">
    <property type="term" value="C:plasma membrane"/>
    <property type="evidence" value="ECO:0007669"/>
    <property type="project" value="UniProtKB-SubCell"/>
</dbReference>
<evidence type="ECO:0000256" key="1">
    <source>
        <dbReference type="ARBA" id="ARBA00004651"/>
    </source>
</evidence>
<dbReference type="Gene3D" id="1.10.3720.10">
    <property type="entry name" value="MetI-like"/>
    <property type="match status" value="1"/>
</dbReference>
<protein>
    <submittedName>
        <fullName evidence="9">Carbohydrate ABC transporter permease</fullName>
    </submittedName>
</protein>
<feature type="transmembrane region" description="Helical" evidence="7">
    <location>
        <begin position="237"/>
        <end position="258"/>
    </location>
</feature>
<feature type="transmembrane region" description="Helical" evidence="7">
    <location>
        <begin position="7"/>
        <end position="28"/>
    </location>
</feature>
<evidence type="ECO:0000256" key="4">
    <source>
        <dbReference type="ARBA" id="ARBA00022692"/>
    </source>
</evidence>
<evidence type="ECO:0000313" key="9">
    <source>
        <dbReference type="EMBL" id="NUN85813.1"/>
    </source>
</evidence>
<comment type="caution">
    <text evidence="9">The sequence shown here is derived from an EMBL/GenBank/DDBJ whole genome shotgun (WGS) entry which is preliminary data.</text>
</comment>
<feature type="domain" description="ABC transmembrane type-1" evidence="8">
    <location>
        <begin position="68"/>
        <end position="258"/>
    </location>
</feature>
<keyword evidence="4 7" id="KW-0812">Transmembrane</keyword>
<dbReference type="RefSeq" id="WP_173692415.1">
    <property type="nucleotide sequence ID" value="NZ_JAAION010000016.1"/>
</dbReference>
<evidence type="ECO:0000259" key="8">
    <source>
        <dbReference type="PROSITE" id="PS50928"/>
    </source>
</evidence>
<evidence type="ECO:0000256" key="3">
    <source>
        <dbReference type="ARBA" id="ARBA00022475"/>
    </source>
</evidence>
<keyword evidence="6 7" id="KW-0472">Membrane</keyword>
<keyword evidence="5 7" id="KW-1133">Transmembrane helix</keyword>
<dbReference type="InterPro" id="IPR000515">
    <property type="entry name" value="MetI-like"/>
</dbReference>
<dbReference type="GO" id="GO:0055085">
    <property type="term" value="P:transmembrane transport"/>
    <property type="evidence" value="ECO:0007669"/>
    <property type="project" value="InterPro"/>
</dbReference>
<keyword evidence="2 7" id="KW-0813">Transport</keyword>
<dbReference type="PROSITE" id="PS50928">
    <property type="entry name" value="ABC_TM1"/>
    <property type="match status" value="1"/>
</dbReference>
<evidence type="ECO:0000256" key="5">
    <source>
        <dbReference type="ARBA" id="ARBA00022989"/>
    </source>
</evidence>
<dbReference type="CDD" id="cd06261">
    <property type="entry name" value="TM_PBP2"/>
    <property type="match status" value="1"/>
</dbReference>
<proteinExistence type="inferred from homology"/>
<keyword evidence="3" id="KW-1003">Cell membrane</keyword>
<evidence type="ECO:0000256" key="7">
    <source>
        <dbReference type="RuleBase" id="RU363032"/>
    </source>
</evidence>
<dbReference type="InterPro" id="IPR035906">
    <property type="entry name" value="MetI-like_sf"/>
</dbReference>
<name>A0A849XX84_9FIRM</name>
<dbReference type="Pfam" id="PF00528">
    <property type="entry name" value="BPD_transp_1"/>
    <property type="match status" value="1"/>
</dbReference>
<reference evidence="9 10" key="1">
    <citation type="submission" date="2020-04" db="EMBL/GenBank/DDBJ databases">
        <authorList>
            <person name="Pieper L."/>
        </authorList>
    </citation>
    <scope>NUCLEOTIDE SEQUENCE [LARGE SCALE GENOMIC DNA]</scope>
    <source>
        <strain evidence="9 10">F22</strain>
    </source>
</reference>